<name>A0ABW3K284_9BACT</name>
<dbReference type="InterPro" id="IPR013378">
    <property type="entry name" value="InlB-like_B-rpt"/>
</dbReference>
<dbReference type="Gene3D" id="2.160.20.10">
    <property type="entry name" value="Single-stranded right-handed beta-helix, Pectin lyase-like"/>
    <property type="match status" value="1"/>
</dbReference>
<evidence type="ECO:0000313" key="6">
    <source>
        <dbReference type="Proteomes" id="UP001597112"/>
    </source>
</evidence>
<dbReference type="InterPro" id="IPR012334">
    <property type="entry name" value="Pectin_lyas_fold"/>
</dbReference>
<evidence type="ECO:0000256" key="2">
    <source>
        <dbReference type="RuleBase" id="RU361173"/>
    </source>
</evidence>
<evidence type="ECO:0000259" key="4">
    <source>
        <dbReference type="SMART" id="SM00656"/>
    </source>
</evidence>
<organism evidence="5 6">
    <name type="scientific">Ohtaekwangia kribbensis</name>
    <dbReference type="NCBI Taxonomy" id="688913"/>
    <lineage>
        <taxon>Bacteria</taxon>
        <taxon>Pseudomonadati</taxon>
        <taxon>Bacteroidota</taxon>
        <taxon>Cytophagia</taxon>
        <taxon>Cytophagales</taxon>
        <taxon>Fulvivirgaceae</taxon>
        <taxon>Ohtaekwangia</taxon>
    </lineage>
</organism>
<dbReference type="InterPro" id="IPR002022">
    <property type="entry name" value="Pec_lyase"/>
</dbReference>
<dbReference type="Pfam" id="PF13585">
    <property type="entry name" value="CHU_C"/>
    <property type="match status" value="1"/>
</dbReference>
<feature type="domain" description="Pectate lyase" evidence="4">
    <location>
        <begin position="56"/>
        <end position="284"/>
    </location>
</feature>
<dbReference type="PANTHER" id="PTHR31683">
    <property type="entry name" value="PECTATE LYASE 18-RELATED"/>
    <property type="match status" value="1"/>
</dbReference>
<sequence>MKKIPAYSVSFLLFVFSFITLCTVQVRAQDQCTVVGWASENGGVTGGGTATPTVVTTYNELKAALTSASVKVVHVSGTITIPSGGRISFQNQSGKTIYGLPGSKIESHDQTKDGSGILYIKNCSNFIFKNLTFEGPGAYDVDGWDNMTLDNCKNVWVDHCEYQDGIDGNLDVKNASDYISITWCKFIYKKAPIPDGPGGADDHRFSDLFGSGDGATGDRGKLRITLQHCWWAQGCVARMPRVRFGKVHVVNNLFNSTVAAQCVMAGFEANILVESNVFENVKKPIDLMDNNFTAITVKSDNVFNNTTGNTAGSGTAFTPPYTLKITPTSDVKSLVMAGAGATLTSPTCDNTTSYTLNTTASPAAGGTVSGAGSYMEGSAAIITATPATGYTFTGWSGDASGSSTSTTVAMTSNKSVTANFQLQSYTLSTTASPAAGGTVTGAGSYTYGTTATLKATPAAGYVFTGWSGDASGTSATTTVTINSNKSVTANFQLQSYTLSTTASPAAGGTVTGAGSYTYGTTATLKATPAAGYIFTGWSGDASGTSATTTVTINSNKSVTAKFQLQSYTLSTVASPAAGGTVTGAGSYTYGTTATLKATPAAGYIFTGWSGDASGTSATTTVTMNGDKSVTANFQAQSSTTKYTLGAAASPSAGGTVTGAGSYDAGAVVTLTATAAAGYTFTGWGGDASGTSTSATVTMSGNKSVTANFQLQNYTLSTTSSPTAGGTVTGAGTYTYGTTVTLKATPAAGYIFTGWSDDASGTSSSTTVTMNGNKSVTAKFQAQATTIKFTLSTTATPAAGGAVSGAGSYDAGTEVTLTATPAAGYTFTGWSGDASGTSVSTTITMTGNKSATANFQAQTTTITYTLSATVVPSEGGVVTGKGTYDAGTTVTLIATPASGYIFTGWSGDISDASASVAVTMNSNKSVTANFQAQIVTTTEAKPAKLFSPDNRGDMSTETWKIENAYLLNGCEIVIYNRQGQKVYTSIGYTTPWDGTSNGKPLPDGAYFYVIHFPDNTKKTGSVTIARLK</sequence>
<dbReference type="PANTHER" id="PTHR31683:SF18">
    <property type="entry name" value="PECTATE LYASE 21-RELATED"/>
    <property type="match status" value="1"/>
</dbReference>
<evidence type="ECO:0000313" key="5">
    <source>
        <dbReference type="EMBL" id="MFD1000309.1"/>
    </source>
</evidence>
<feature type="signal peptide" evidence="3">
    <location>
        <begin position="1"/>
        <end position="28"/>
    </location>
</feature>
<dbReference type="InterPro" id="IPR045032">
    <property type="entry name" value="PEL"/>
</dbReference>
<dbReference type="SMART" id="SM00656">
    <property type="entry name" value="Amb_all"/>
    <property type="match status" value="1"/>
</dbReference>
<accession>A0ABW3K284</accession>
<feature type="chain" id="PRO_5047462301" evidence="3">
    <location>
        <begin position="29"/>
        <end position="1027"/>
    </location>
</feature>
<keyword evidence="6" id="KW-1185">Reference proteome</keyword>
<dbReference type="Pfam" id="PF18998">
    <property type="entry name" value="Flg_new_2"/>
    <property type="match status" value="8"/>
</dbReference>
<keyword evidence="2" id="KW-0624">Polysaccharide degradation</keyword>
<comment type="caution">
    <text evidence="5">The sequence shown here is derived from an EMBL/GenBank/DDBJ whole genome shotgun (WGS) entry which is preliminary data.</text>
</comment>
<dbReference type="RefSeq" id="WP_377579713.1">
    <property type="nucleotide sequence ID" value="NZ_JBHTKA010000004.1"/>
</dbReference>
<comment type="similarity">
    <text evidence="2">Belongs to the polysaccharide lyase 1 family.</text>
</comment>
<dbReference type="NCBIfam" id="TIGR02543">
    <property type="entry name" value="List_Bact_rpt"/>
    <property type="match status" value="7"/>
</dbReference>
<dbReference type="Pfam" id="PF00544">
    <property type="entry name" value="Pectate_lyase_4"/>
    <property type="match status" value="1"/>
</dbReference>
<comment type="subcellular location">
    <subcellularLocation>
        <location evidence="2">Secreted</location>
    </subcellularLocation>
</comment>
<dbReference type="SUPFAM" id="SSF51126">
    <property type="entry name" value="Pectin lyase-like"/>
    <property type="match status" value="1"/>
</dbReference>
<keyword evidence="1 2" id="KW-0456">Lyase</keyword>
<keyword evidence="3" id="KW-0732">Signal</keyword>
<dbReference type="Proteomes" id="UP001597112">
    <property type="component" value="Unassembled WGS sequence"/>
</dbReference>
<reference evidence="6" key="1">
    <citation type="journal article" date="2019" name="Int. J. Syst. Evol. Microbiol.">
        <title>The Global Catalogue of Microorganisms (GCM) 10K type strain sequencing project: providing services to taxonomists for standard genome sequencing and annotation.</title>
        <authorList>
            <consortium name="The Broad Institute Genomics Platform"/>
            <consortium name="The Broad Institute Genome Sequencing Center for Infectious Disease"/>
            <person name="Wu L."/>
            <person name="Ma J."/>
        </authorList>
    </citation>
    <scope>NUCLEOTIDE SEQUENCE [LARGE SCALE GENOMIC DNA]</scope>
    <source>
        <strain evidence="6">CCUG 58938</strain>
    </source>
</reference>
<proteinExistence type="inferred from homology"/>
<evidence type="ECO:0000256" key="3">
    <source>
        <dbReference type="SAM" id="SignalP"/>
    </source>
</evidence>
<dbReference type="EMBL" id="JBHTKA010000004">
    <property type="protein sequence ID" value="MFD1000309.1"/>
    <property type="molecule type" value="Genomic_DNA"/>
</dbReference>
<keyword evidence="2" id="KW-0119">Carbohydrate metabolism</keyword>
<protein>
    <submittedName>
        <fullName evidence="5">InlB B-repeat-containing protein</fullName>
    </submittedName>
</protein>
<keyword evidence="2" id="KW-0964">Secreted</keyword>
<evidence type="ECO:0000256" key="1">
    <source>
        <dbReference type="ARBA" id="ARBA00023239"/>
    </source>
</evidence>
<dbReference type="InterPro" id="IPR011050">
    <property type="entry name" value="Pectin_lyase_fold/virulence"/>
</dbReference>
<dbReference type="InterPro" id="IPR044060">
    <property type="entry name" value="Bacterial_rp_domain"/>
</dbReference>
<dbReference type="NCBIfam" id="TIGR04131">
    <property type="entry name" value="Bac_Flav_CTERM"/>
    <property type="match status" value="1"/>
</dbReference>
<gene>
    <name evidence="5" type="ORF">ACFQ21_13380</name>
</gene>
<dbReference type="InterPro" id="IPR026341">
    <property type="entry name" value="T9SS_type_B"/>
</dbReference>